<evidence type="ECO:0000256" key="2">
    <source>
        <dbReference type="SAM" id="SignalP"/>
    </source>
</evidence>
<proteinExistence type="predicted"/>
<feature type="signal peptide" evidence="2">
    <location>
        <begin position="1"/>
        <end position="17"/>
    </location>
</feature>
<dbReference type="AlphaFoldDB" id="A0A6B0UNH6"/>
<evidence type="ECO:0000256" key="1">
    <source>
        <dbReference type="SAM" id="MobiDB-lite"/>
    </source>
</evidence>
<evidence type="ECO:0000313" key="3">
    <source>
        <dbReference type="EMBL" id="MXU91397.1"/>
    </source>
</evidence>
<sequence length="122" mass="13490">MLASFLLLQAWASRRNAVRPIWCLVSPPCAQALFSSTDWVAMPAWSQPGTHTTFRCCMRCQRTSVSCMATVRAWPRCRSPVMLGGGSTMLKDPLVASWAFSSRNSPLCSHHSNQPDSTNSEL</sequence>
<accession>A0A6B0UNH6</accession>
<keyword evidence="2" id="KW-0732">Signal</keyword>
<reference evidence="3" key="1">
    <citation type="submission" date="2019-12" db="EMBL/GenBank/DDBJ databases">
        <title>An insight into the sialome of adult female Ixodes ricinus ticks feeding for 6 days.</title>
        <authorList>
            <person name="Perner J."/>
            <person name="Ribeiro J.M.C."/>
        </authorList>
    </citation>
    <scope>NUCLEOTIDE SEQUENCE</scope>
    <source>
        <strain evidence="3">Semi-engorged</strain>
        <tissue evidence="3">Salivary glands</tissue>
    </source>
</reference>
<protein>
    <submittedName>
        <fullName evidence="3">Putative secreted protein</fullName>
    </submittedName>
</protein>
<organism evidence="3">
    <name type="scientific">Ixodes ricinus</name>
    <name type="common">Common tick</name>
    <name type="synonym">Acarus ricinus</name>
    <dbReference type="NCBI Taxonomy" id="34613"/>
    <lineage>
        <taxon>Eukaryota</taxon>
        <taxon>Metazoa</taxon>
        <taxon>Ecdysozoa</taxon>
        <taxon>Arthropoda</taxon>
        <taxon>Chelicerata</taxon>
        <taxon>Arachnida</taxon>
        <taxon>Acari</taxon>
        <taxon>Parasitiformes</taxon>
        <taxon>Ixodida</taxon>
        <taxon>Ixodoidea</taxon>
        <taxon>Ixodidae</taxon>
        <taxon>Ixodinae</taxon>
        <taxon>Ixodes</taxon>
    </lineage>
</organism>
<feature type="chain" id="PRO_5025390120" evidence="2">
    <location>
        <begin position="18"/>
        <end position="122"/>
    </location>
</feature>
<name>A0A6B0UNH6_IXORI</name>
<feature type="region of interest" description="Disordered" evidence="1">
    <location>
        <begin position="103"/>
        <end position="122"/>
    </location>
</feature>
<dbReference type="EMBL" id="GIFC01009314">
    <property type="protein sequence ID" value="MXU91397.1"/>
    <property type="molecule type" value="Transcribed_RNA"/>
</dbReference>